<sequence>MRRKPRAMIWLPAWLQAHPLAALGLFFIVEAFLPVRFQPTAWVCRGAIRAYQATLSSHLPAQCKFTPTCSHYGLGCIQKYGTLRGGLLTSWRLLRCSPLTRGGIDPVP</sequence>
<dbReference type="PANTHER" id="PTHR33383">
    <property type="entry name" value="MEMBRANE PROTEIN INSERTION EFFICIENCY FACTOR-RELATED"/>
    <property type="match status" value="1"/>
</dbReference>
<keyword evidence="1" id="KW-1003">Cell membrane</keyword>
<evidence type="ECO:0000313" key="3">
    <source>
        <dbReference type="Proteomes" id="UP001165069"/>
    </source>
</evidence>
<name>A0ABQ5QG42_9BACT</name>
<dbReference type="InterPro" id="IPR002696">
    <property type="entry name" value="Membr_insert_effic_factor_YidD"/>
</dbReference>
<keyword evidence="1" id="KW-0472">Membrane</keyword>
<comment type="caution">
    <text evidence="2">The sequence shown here is derived from an EMBL/GenBank/DDBJ whole genome shotgun (WGS) entry which is preliminary data.</text>
</comment>
<dbReference type="Proteomes" id="UP001165069">
    <property type="component" value="Unassembled WGS sequence"/>
</dbReference>
<gene>
    <name evidence="2" type="ORF">GETHLI_23090</name>
</gene>
<dbReference type="EMBL" id="BSDE01000004">
    <property type="protein sequence ID" value="GLH73807.1"/>
    <property type="molecule type" value="Genomic_DNA"/>
</dbReference>
<evidence type="ECO:0000256" key="1">
    <source>
        <dbReference type="HAMAP-Rule" id="MF_00386"/>
    </source>
</evidence>
<comment type="function">
    <text evidence="1">Could be involved in insertion of integral membrane proteins into the membrane.</text>
</comment>
<comment type="subcellular location">
    <subcellularLocation>
        <location evidence="1">Cell membrane</location>
        <topology evidence="1">Peripheral membrane protein</topology>
        <orientation evidence="1">Cytoplasmic side</orientation>
    </subcellularLocation>
</comment>
<dbReference type="HAMAP" id="MF_00386">
    <property type="entry name" value="UPF0161_YidD"/>
    <property type="match status" value="1"/>
</dbReference>
<proteinExistence type="inferred from homology"/>
<evidence type="ECO:0000313" key="2">
    <source>
        <dbReference type="EMBL" id="GLH73807.1"/>
    </source>
</evidence>
<dbReference type="SMART" id="SM01234">
    <property type="entry name" value="Haemolytic"/>
    <property type="match status" value="1"/>
</dbReference>
<dbReference type="Pfam" id="PF01809">
    <property type="entry name" value="YidD"/>
    <property type="match status" value="1"/>
</dbReference>
<protein>
    <recommendedName>
        <fullName evidence="1">Putative membrane protein insertion efficiency factor</fullName>
    </recommendedName>
</protein>
<accession>A0ABQ5QG42</accession>
<dbReference type="NCBIfam" id="TIGR00278">
    <property type="entry name" value="membrane protein insertion efficiency factor YidD"/>
    <property type="match status" value="1"/>
</dbReference>
<organism evidence="2 3">
    <name type="scientific">Geothrix limicola</name>
    <dbReference type="NCBI Taxonomy" id="2927978"/>
    <lineage>
        <taxon>Bacteria</taxon>
        <taxon>Pseudomonadati</taxon>
        <taxon>Acidobacteriota</taxon>
        <taxon>Holophagae</taxon>
        <taxon>Holophagales</taxon>
        <taxon>Holophagaceae</taxon>
        <taxon>Geothrix</taxon>
    </lineage>
</organism>
<reference evidence="2 3" key="1">
    <citation type="journal article" date="2023" name="Antonie Van Leeuwenhoek">
        <title>Mesoterricola silvestris gen. nov., sp. nov., Mesoterricola sediminis sp. nov., Geothrix oryzae sp. nov., Geothrix edaphica sp. nov., Geothrix rubra sp. nov., and Geothrix limicola sp. nov., six novel members of Acidobacteriota isolated from soils.</title>
        <authorList>
            <person name="Itoh H."/>
            <person name="Sugisawa Y."/>
            <person name="Mise K."/>
            <person name="Xu Z."/>
            <person name="Kuniyasu M."/>
            <person name="Ushijima N."/>
            <person name="Kawano K."/>
            <person name="Kobayashi E."/>
            <person name="Shiratori Y."/>
            <person name="Masuda Y."/>
            <person name="Senoo K."/>
        </authorList>
    </citation>
    <scope>NUCLEOTIDE SEQUENCE [LARGE SCALE GENOMIC DNA]</scope>
    <source>
        <strain evidence="2 3">Red804</strain>
    </source>
</reference>
<comment type="similarity">
    <text evidence="1">Belongs to the UPF0161 family.</text>
</comment>
<keyword evidence="3" id="KW-1185">Reference proteome</keyword>
<dbReference type="PANTHER" id="PTHR33383:SF1">
    <property type="entry name" value="MEMBRANE PROTEIN INSERTION EFFICIENCY FACTOR-RELATED"/>
    <property type="match status" value="1"/>
</dbReference>